<dbReference type="GO" id="GO:0061630">
    <property type="term" value="F:ubiquitin protein ligase activity"/>
    <property type="evidence" value="ECO:0007669"/>
    <property type="project" value="TreeGrafter"/>
</dbReference>
<dbReference type="InterPro" id="IPR050952">
    <property type="entry name" value="TRIM-NHL_E3_ligases"/>
</dbReference>
<evidence type="ECO:0000313" key="4">
    <source>
        <dbReference type="EMBL" id="CAH1249870.1"/>
    </source>
</evidence>
<evidence type="ECO:0000256" key="3">
    <source>
        <dbReference type="SAM" id="MobiDB-lite"/>
    </source>
</evidence>
<feature type="compositionally biased region" description="Polar residues" evidence="3">
    <location>
        <begin position="19"/>
        <end position="29"/>
    </location>
</feature>
<dbReference type="InterPro" id="IPR001258">
    <property type="entry name" value="NHL_repeat"/>
</dbReference>
<dbReference type="PROSITE" id="PS51125">
    <property type="entry name" value="NHL"/>
    <property type="match status" value="2"/>
</dbReference>
<feature type="region of interest" description="Disordered" evidence="3">
    <location>
        <begin position="1"/>
        <end position="34"/>
    </location>
</feature>
<dbReference type="GO" id="GO:0000209">
    <property type="term" value="P:protein polyubiquitination"/>
    <property type="evidence" value="ECO:0007669"/>
    <property type="project" value="TreeGrafter"/>
</dbReference>
<dbReference type="AlphaFoldDB" id="A0A8J9Z8Y0"/>
<evidence type="ECO:0000313" key="5">
    <source>
        <dbReference type="Proteomes" id="UP000838412"/>
    </source>
</evidence>
<keyword evidence="5" id="KW-1185">Reference proteome</keyword>
<organism evidence="4 5">
    <name type="scientific">Branchiostoma lanceolatum</name>
    <name type="common">Common lancelet</name>
    <name type="synonym">Amphioxus lanceolatum</name>
    <dbReference type="NCBI Taxonomy" id="7740"/>
    <lineage>
        <taxon>Eukaryota</taxon>
        <taxon>Metazoa</taxon>
        <taxon>Chordata</taxon>
        <taxon>Cephalochordata</taxon>
        <taxon>Leptocardii</taxon>
        <taxon>Amphioxiformes</taxon>
        <taxon>Branchiostomatidae</taxon>
        <taxon>Branchiostoma</taxon>
    </lineage>
</organism>
<dbReference type="OrthoDB" id="5970528at2759"/>
<dbReference type="PANTHER" id="PTHR24104">
    <property type="entry name" value="E3 UBIQUITIN-PROTEIN LIGASE NHLRC1-RELATED"/>
    <property type="match status" value="1"/>
</dbReference>
<dbReference type="GO" id="GO:0043161">
    <property type="term" value="P:proteasome-mediated ubiquitin-dependent protein catabolic process"/>
    <property type="evidence" value="ECO:0007669"/>
    <property type="project" value="TreeGrafter"/>
</dbReference>
<feature type="repeat" description="NHL" evidence="2">
    <location>
        <begin position="427"/>
        <end position="472"/>
    </location>
</feature>
<dbReference type="Pfam" id="PF01436">
    <property type="entry name" value="NHL"/>
    <property type="match status" value="2"/>
</dbReference>
<reference evidence="4" key="1">
    <citation type="submission" date="2022-01" db="EMBL/GenBank/DDBJ databases">
        <authorList>
            <person name="Braso-Vives M."/>
        </authorList>
    </citation>
    <scope>NUCLEOTIDE SEQUENCE</scope>
</reference>
<dbReference type="InterPro" id="IPR011042">
    <property type="entry name" value="6-blade_b-propeller_TolB-like"/>
</dbReference>
<evidence type="ECO:0000256" key="1">
    <source>
        <dbReference type="ARBA" id="ARBA00022737"/>
    </source>
</evidence>
<keyword evidence="1" id="KW-0677">Repeat</keyword>
<proteinExistence type="predicted"/>
<evidence type="ECO:0000256" key="2">
    <source>
        <dbReference type="PROSITE-ProRule" id="PRU00504"/>
    </source>
</evidence>
<dbReference type="EMBL" id="OV696702">
    <property type="protein sequence ID" value="CAH1249870.1"/>
    <property type="molecule type" value="Genomic_DNA"/>
</dbReference>
<name>A0A8J9Z8Y0_BRALA</name>
<dbReference type="PANTHER" id="PTHR24104:SF50">
    <property type="entry name" value="SMP-30_GLUCONOLACTONASE_LRE-LIKE REGION DOMAIN-CONTAINING PROTEIN"/>
    <property type="match status" value="1"/>
</dbReference>
<feature type="repeat" description="NHL" evidence="2">
    <location>
        <begin position="254"/>
        <end position="279"/>
    </location>
</feature>
<dbReference type="SUPFAM" id="SSF101898">
    <property type="entry name" value="NHL repeat"/>
    <property type="match status" value="1"/>
</dbReference>
<protein>
    <submittedName>
        <fullName evidence="4">TRIM3 protein</fullName>
    </submittedName>
</protein>
<gene>
    <name evidence="4" type="primary">TRIM3</name>
    <name evidence="4" type="ORF">BLAG_LOCUS10827</name>
</gene>
<dbReference type="Gene3D" id="2.120.10.30">
    <property type="entry name" value="TolB, C-terminal domain"/>
    <property type="match status" value="1"/>
</dbReference>
<dbReference type="Proteomes" id="UP000838412">
    <property type="component" value="Chromosome 17"/>
</dbReference>
<feature type="region of interest" description="Disordered" evidence="3">
    <location>
        <begin position="158"/>
        <end position="213"/>
    </location>
</feature>
<accession>A0A8J9Z8Y0</accession>
<sequence length="512" mass="56475">MSFNNTTDADRSLPDATENDANNEIQPNDLSDDADIKPYAVANMSDHEAYLRTAASRAPQTGGMNDIDIEPYAVANMSDHKAYLRTAASRAPQTGGMNDIDIEPYAVANMSDHEAYLRTAASRAPQTGGMNDIDIEPYAVANMSDHEAYLRTATLKTGSDPKLQEPQDPCNKQFPNPTFGTDVRQQDSHDSREDTGSGVHNLQGPLNPDDLRPNPMYRGANCYQPDRDAQDNITFGGSTDRYGKGPCIFTTVGGLAVSSTNKIFVTDEDNKRIQAFNMEGVLLRSLPTGNMSPQKIATGRNDSLWVTLYAGNGASRFDNFIYQMSQEGQVLAKCKFEGRLLILGLAVDKLSDKIILTINYRFEIVNVWFSPTRGKPPQRMPTCQVTRFPPMQERFSKTTVAVDKRGNIFILESWHHALKFDKNGDYLCSFGGFGTGAGNLKLYDPSGICVDSLGRIIVADNGNNRVEMFTADGTHISTVAQTTWRPEHVATGGEGQLVVADEKRWIHIFPKY</sequence>
<feature type="compositionally biased region" description="Basic and acidic residues" evidence="3">
    <location>
        <begin position="184"/>
        <end position="195"/>
    </location>
</feature>